<evidence type="ECO:0000313" key="2">
    <source>
        <dbReference type="EMBL" id="QCX01564.1"/>
    </source>
</evidence>
<dbReference type="AlphaFoldDB" id="A0A5B7SXP7"/>
<evidence type="ECO:0000259" key="1">
    <source>
        <dbReference type="Pfam" id="PF13568"/>
    </source>
</evidence>
<evidence type="ECO:0000313" key="3">
    <source>
        <dbReference type="Proteomes" id="UP000310017"/>
    </source>
</evidence>
<dbReference type="InterPro" id="IPR025665">
    <property type="entry name" value="Beta-barrel_OMP_2"/>
</dbReference>
<dbReference type="KEGG" id="asag:FGM00_16145"/>
<dbReference type="Pfam" id="PF13568">
    <property type="entry name" value="OMP_b-brl_2"/>
    <property type="match status" value="1"/>
</dbReference>
<organism evidence="2 3">
    <name type="scientific">Aggregatimonas sangjinii</name>
    <dbReference type="NCBI Taxonomy" id="2583587"/>
    <lineage>
        <taxon>Bacteria</taxon>
        <taxon>Pseudomonadati</taxon>
        <taxon>Bacteroidota</taxon>
        <taxon>Flavobacteriia</taxon>
        <taxon>Flavobacteriales</taxon>
        <taxon>Flavobacteriaceae</taxon>
        <taxon>Aggregatimonas</taxon>
    </lineage>
</organism>
<dbReference type="OrthoDB" id="947434at2"/>
<dbReference type="EMBL" id="CP040710">
    <property type="protein sequence ID" value="QCX01564.1"/>
    <property type="molecule type" value="Genomic_DNA"/>
</dbReference>
<dbReference type="Proteomes" id="UP000310017">
    <property type="component" value="Chromosome"/>
</dbReference>
<name>A0A5B7SXP7_9FLAO</name>
<accession>A0A5B7SXP7</accession>
<keyword evidence="3" id="KW-1185">Reference proteome</keyword>
<sequence length="248" mass="27429">MRTNSGKFNIKTLNTIMTRRKYISAMKRKAIILISILSIAFLGKINAQELRYGILAGGIFANQKIETEGLDILNIDYDTQSRFSWELGMMAEVPISDGLTVQPTLLLSNKGYVYKDSRDDFELTIKSRPVYLSLPIPICGHIMLDDLKFIAGLGPYASIGLGGKIDSTGNSGNFSFAEDGAIDYGDDDSDDYRPLDLGIVFTGGIEIQEFQLSLAYELGLKNIAPNGDEDTVIRNRSLSLRGVYFLPF</sequence>
<gene>
    <name evidence="2" type="ORF">FGM00_16145</name>
</gene>
<feature type="domain" description="Outer membrane protein beta-barrel" evidence="1">
    <location>
        <begin position="47"/>
        <end position="223"/>
    </location>
</feature>
<protein>
    <submittedName>
        <fullName evidence="2">PorT family protein</fullName>
    </submittedName>
</protein>
<reference evidence="2 3" key="1">
    <citation type="submission" date="2019-05" db="EMBL/GenBank/DDBJ databases">
        <title>Genome sequencing of F202Z8.</title>
        <authorList>
            <person name="Kwon Y.M."/>
        </authorList>
    </citation>
    <scope>NUCLEOTIDE SEQUENCE [LARGE SCALE GENOMIC DNA]</scope>
    <source>
        <strain evidence="2 3">F202Z8</strain>
    </source>
</reference>
<proteinExistence type="predicted"/>